<dbReference type="InterPro" id="IPR005135">
    <property type="entry name" value="Endo/exonuclease/phosphatase"/>
</dbReference>
<organism evidence="2 3">
    <name type="scientific">Streptomyces cyanogenus</name>
    <dbReference type="NCBI Taxonomy" id="80860"/>
    <lineage>
        <taxon>Bacteria</taxon>
        <taxon>Bacillati</taxon>
        <taxon>Actinomycetota</taxon>
        <taxon>Actinomycetes</taxon>
        <taxon>Kitasatosporales</taxon>
        <taxon>Streptomycetaceae</taxon>
        <taxon>Streptomyces</taxon>
    </lineage>
</organism>
<dbReference type="Proteomes" id="UP000663908">
    <property type="component" value="Chromosome"/>
</dbReference>
<keyword evidence="3" id="KW-1185">Reference proteome</keyword>
<reference evidence="2 3" key="1">
    <citation type="submission" date="2021-03" db="EMBL/GenBank/DDBJ databases">
        <title>Complete genome sequence of Streptomyces cyanogenus S136, producer of anticancer angucycline landomycin A.</title>
        <authorList>
            <person name="Hrab P."/>
            <person name="Ruckert C."/>
            <person name="Busche T."/>
            <person name="Ostash I."/>
            <person name="Kalinowski J."/>
            <person name="Fedorenko V."/>
            <person name="Yushchuk O."/>
            <person name="Ostash B."/>
        </authorList>
    </citation>
    <scope>NUCLEOTIDE SEQUENCE [LARGE SCALE GENOMIC DNA]</scope>
    <source>
        <strain evidence="2 3">S136</strain>
    </source>
</reference>
<dbReference type="InterPro" id="IPR036691">
    <property type="entry name" value="Endo/exonu/phosph_ase_sf"/>
</dbReference>
<sequence>MTTLRLATFNVENLFARWRFKDGLDPATANSRGWIVDQMCFEELGMDDKAITGAAVREIEADVLCLEEVENVDTLKHFRAQALGGRSRYPYVAGVDGNDPRLIDVAVLSKLPITRIRSHQHLMDPASPTEPLFSRDCLEVDIEVGLETGQGGTTVVTLFVNHFKSMRGGRAQTRGKRERQAQKVLDIVTDRFGQQAPGEHPFVVLGDLNDYLDPDGDGGSGIDRIVTWDQVENVVARLPQDEQWTHYWDGGEEYRQLDYLLPSASLARAAPEVLPEILRKGMPLRAVKYTGPRFPGVGPNKPKASDHCPVVFDLNLDLLQTTA</sequence>
<proteinExistence type="predicted"/>
<protein>
    <submittedName>
        <fullName evidence="2">Endonuclease/Exonuclease/phosphatase family protein</fullName>
    </submittedName>
</protein>
<evidence type="ECO:0000259" key="1">
    <source>
        <dbReference type="Pfam" id="PF03372"/>
    </source>
</evidence>
<dbReference type="EMBL" id="CP071839">
    <property type="protein sequence ID" value="QTE03003.1"/>
    <property type="molecule type" value="Genomic_DNA"/>
</dbReference>
<feature type="domain" description="Endonuclease/exonuclease/phosphatase" evidence="1">
    <location>
        <begin position="54"/>
        <end position="307"/>
    </location>
</feature>
<keyword evidence="2" id="KW-0378">Hydrolase</keyword>
<dbReference type="GO" id="GO:0004519">
    <property type="term" value="F:endonuclease activity"/>
    <property type="evidence" value="ECO:0007669"/>
    <property type="project" value="UniProtKB-KW"/>
</dbReference>
<name>A0ABX7U3B1_STRCY</name>
<dbReference type="RefSeq" id="WP_208036217.1">
    <property type="nucleotide sequence ID" value="NZ_CP071839.1"/>
</dbReference>
<dbReference type="PANTHER" id="PTHR42834:SF1">
    <property type="entry name" value="ENDONUCLEASE_EXONUCLEASE_PHOSPHATASE FAMILY PROTEIN (AFU_ORTHOLOGUE AFUA_3G09210)"/>
    <property type="match status" value="1"/>
</dbReference>
<evidence type="ECO:0000313" key="2">
    <source>
        <dbReference type="EMBL" id="QTE03003.1"/>
    </source>
</evidence>
<dbReference type="Pfam" id="PF03372">
    <property type="entry name" value="Exo_endo_phos"/>
    <property type="match status" value="1"/>
</dbReference>
<keyword evidence="2" id="KW-0255">Endonuclease</keyword>
<gene>
    <name evidence="2" type="ORF">S1361_37055</name>
</gene>
<dbReference type="PANTHER" id="PTHR42834">
    <property type="entry name" value="ENDONUCLEASE/EXONUCLEASE/PHOSPHATASE FAMILY PROTEIN (AFU_ORTHOLOGUE AFUA_3G09210)"/>
    <property type="match status" value="1"/>
</dbReference>
<keyword evidence="2" id="KW-0540">Nuclease</keyword>
<dbReference type="Gene3D" id="3.60.10.10">
    <property type="entry name" value="Endonuclease/exonuclease/phosphatase"/>
    <property type="match status" value="1"/>
</dbReference>
<dbReference type="SUPFAM" id="SSF56219">
    <property type="entry name" value="DNase I-like"/>
    <property type="match status" value="1"/>
</dbReference>
<evidence type="ECO:0000313" key="3">
    <source>
        <dbReference type="Proteomes" id="UP000663908"/>
    </source>
</evidence>
<accession>A0ABX7U3B1</accession>